<sequence>MTPNTPQSGISSASGRDLLAVVSQTGPTVTFFDAVTHQRLDVVEVPSNPHELCFDPDRRLLYCASTYVSGYYGAHEGRARQVSVIDVATRTVVDVLDTAPDHAPHGLALDRARCRLYVSVEATADAPGGVLVFDTRTRQRIGRIPVMADGPHWFAVTPDGRRGYATNKEAPFVSVVDLERDAFAGRIPVAGSEGLAVSRDGAHVYVAAPKGDFGAPPAVQPGIRVVDTAAAEVVRIIPTEGIVFPVHTTATGALLAGELRMAPGKGGVLGAQTDGVLTVFAPGTLEPVGQVPVGRFPLSATSSPDGTRAYVSAVLSSTVTVVDLVDLRVLATLDIDRKGEAGAHGLVYIPAAAPVETAA</sequence>
<organism evidence="1 2">
    <name type="scientific">Streptomyces morookaense</name>
    <name type="common">Streptoverticillium morookaense</name>
    <dbReference type="NCBI Taxonomy" id="1970"/>
    <lineage>
        <taxon>Bacteria</taxon>
        <taxon>Bacillati</taxon>
        <taxon>Actinomycetota</taxon>
        <taxon>Actinomycetes</taxon>
        <taxon>Kitasatosporales</taxon>
        <taxon>Streptomycetaceae</taxon>
        <taxon>Streptomyces</taxon>
    </lineage>
</organism>
<dbReference type="InterPro" id="IPR015943">
    <property type="entry name" value="WD40/YVTN_repeat-like_dom_sf"/>
</dbReference>
<evidence type="ECO:0000313" key="2">
    <source>
        <dbReference type="Proteomes" id="UP000587462"/>
    </source>
</evidence>
<dbReference type="EMBL" id="JABBXF010000012">
    <property type="protein sequence ID" value="NVK77367.1"/>
    <property type="molecule type" value="Genomic_DNA"/>
</dbReference>
<dbReference type="InterPro" id="IPR051200">
    <property type="entry name" value="Host-pathogen_enzymatic-act"/>
</dbReference>
<name>A0A7Y7B1S2_STRMO</name>
<protein>
    <submittedName>
        <fullName evidence="1">YncE family protein</fullName>
    </submittedName>
</protein>
<dbReference type="PANTHER" id="PTHR47197">
    <property type="entry name" value="PROTEIN NIRF"/>
    <property type="match status" value="1"/>
</dbReference>
<reference evidence="1 2" key="1">
    <citation type="submission" date="2020-04" db="EMBL/GenBank/DDBJ databases">
        <title>Draft Genome Sequence of Streptomyces morookaense DSM 40503, an 8-azaguanine-producing strain.</title>
        <authorList>
            <person name="Qi J."/>
            <person name="Gao J.-M."/>
        </authorList>
    </citation>
    <scope>NUCLEOTIDE SEQUENCE [LARGE SCALE GENOMIC DNA]</scope>
    <source>
        <strain evidence="1 2">DSM 40503</strain>
    </source>
</reference>
<dbReference type="SUPFAM" id="SSF51004">
    <property type="entry name" value="C-terminal (heme d1) domain of cytochrome cd1-nitrite reductase"/>
    <property type="match status" value="1"/>
</dbReference>
<evidence type="ECO:0000313" key="1">
    <source>
        <dbReference type="EMBL" id="NVK77367.1"/>
    </source>
</evidence>
<keyword evidence="2" id="KW-1185">Reference proteome</keyword>
<dbReference type="Proteomes" id="UP000587462">
    <property type="component" value="Unassembled WGS sequence"/>
</dbReference>
<proteinExistence type="predicted"/>
<dbReference type="InterPro" id="IPR011048">
    <property type="entry name" value="Haem_d1_sf"/>
</dbReference>
<comment type="caution">
    <text evidence="1">The sequence shown here is derived from an EMBL/GenBank/DDBJ whole genome shotgun (WGS) entry which is preliminary data.</text>
</comment>
<dbReference type="Gene3D" id="2.130.10.10">
    <property type="entry name" value="YVTN repeat-like/Quinoprotein amine dehydrogenase"/>
    <property type="match status" value="3"/>
</dbReference>
<gene>
    <name evidence="1" type="ORF">HG542_06795</name>
</gene>
<dbReference type="AlphaFoldDB" id="A0A7Y7B1S2"/>
<accession>A0A7Y7B1S2</accession>
<dbReference type="PANTHER" id="PTHR47197:SF3">
    <property type="entry name" value="DIHYDRO-HEME D1 DEHYDROGENASE"/>
    <property type="match status" value="1"/>
</dbReference>
<dbReference type="RefSeq" id="WP_171079161.1">
    <property type="nucleotide sequence ID" value="NZ_BNBU01000003.1"/>
</dbReference>